<proteinExistence type="inferred from homology"/>
<evidence type="ECO:0000256" key="2">
    <source>
        <dbReference type="RuleBase" id="RU003860"/>
    </source>
</evidence>
<dbReference type="PANTHER" id="PTHR46229:SF2">
    <property type="entry name" value="BOLA-LIKE PROTEIN 1"/>
    <property type="match status" value="1"/>
</dbReference>
<gene>
    <name evidence="4" type="ORF">OB935_22540</name>
</gene>
<dbReference type="InterPro" id="IPR036065">
    <property type="entry name" value="BolA-like_sf"/>
</dbReference>
<dbReference type="InterPro" id="IPR050961">
    <property type="entry name" value="BolA/IbaG_stress_morph_reg"/>
</dbReference>
<keyword evidence="5" id="KW-1185">Reference proteome</keyword>
<sequence>MTMQQQIEAKLAAALSPSHLEVINESYMHRVAPGSESHFKVVVVSQDFEGQRLLARHRQVNGVLADELAGAIHALALHTYTEQEWQQREQAPTTPSCVGKNGPA</sequence>
<dbReference type="Pfam" id="PF01722">
    <property type="entry name" value="BolA"/>
    <property type="match status" value="1"/>
</dbReference>
<dbReference type="EMBL" id="JAOPLL010000026">
    <property type="protein sequence ID" value="MDM5074584.1"/>
    <property type="molecule type" value="Genomic_DNA"/>
</dbReference>
<evidence type="ECO:0000313" key="5">
    <source>
        <dbReference type="Proteomes" id="UP001168107"/>
    </source>
</evidence>
<feature type="compositionally biased region" description="Polar residues" evidence="3">
    <location>
        <begin position="83"/>
        <end position="96"/>
    </location>
</feature>
<comment type="similarity">
    <text evidence="1 2">Belongs to the BolA/IbaG family.</text>
</comment>
<reference evidence="4" key="1">
    <citation type="submission" date="2024-05" db="EMBL/GenBank/DDBJ databases">
        <title>WGS of Aeromonas isolates.</title>
        <authorList>
            <person name="Lee H."/>
        </authorList>
    </citation>
    <scope>NUCLEOTIDE SEQUENCE</scope>
    <source>
        <strain evidence="4">SU58-3</strain>
    </source>
</reference>
<dbReference type="SUPFAM" id="SSF82657">
    <property type="entry name" value="BolA-like"/>
    <property type="match status" value="1"/>
</dbReference>
<dbReference type="Proteomes" id="UP001168107">
    <property type="component" value="Unassembled WGS sequence"/>
</dbReference>
<organism evidence="4 5">
    <name type="scientific">Aeromonas bestiarum</name>
    <dbReference type="NCBI Taxonomy" id="105751"/>
    <lineage>
        <taxon>Bacteria</taxon>
        <taxon>Pseudomonadati</taxon>
        <taxon>Pseudomonadota</taxon>
        <taxon>Gammaproteobacteria</taxon>
        <taxon>Aeromonadales</taxon>
        <taxon>Aeromonadaceae</taxon>
        <taxon>Aeromonas</taxon>
    </lineage>
</organism>
<evidence type="ECO:0000256" key="1">
    <source>
        <dbReference type="ARBA" id="ARBA00005578"/>
    </source>
</evidence>
<name>A0ABT7Q5H2_9GAMM</name>
<dbReference type="PANTHER" id="PTHR46229">
    <property type="entry name" value="BOLA TRANSCRIPTION REGULATOR"/>
    <property type="match status" value="1"/>
</dbReference>
<comment type="caution">
    <text evidence="4">The sequence shown here is derived from an EMBL/GenBank/DDBJ whole genome shotgun (WGS) entry which is preliminary data.</text>
</comment>
<protein>
    <submittedName>
        <fullName evidence="4">BolA/IbaG family iron-sulfur metabolism protein</fullName>
    </submittedName>
</protein>
<feature type="region of interest" description="Disordered" evidence="3">
    <location>
        <begin position="83"/>
        <end position="104"/>
    </location>
</feature>
<dbReference type="InterPro" id="IPR002634">
    <property type="entry name" value="BolA"/>
</dbReference>
<accession>A0ABT7Q5H2</accession>
<dbReference type="Gene3D" id="3.30.300.90">
    <property type="entry name" value="BolA-like"/>
    <property type="match status" value="1"/>
</dbReference>
<dbReference type="PIRSF" id="PIRSF003113">
    <property type="entry name" value="BolA"/>
    <property type="match status" value="1"/>
</dbReference>
<evidence type="ECO:0000256" key="3">
    <source>
        <dbReference type="SAM" id="MobiDB-lite"/>
    </source>
</evidence>
<evidence type="ECO:0000313" key="4">
    <source>
        <dbReference type="EMBL" id="MDM5074584.1"/>
    </source>
</evidence>